<accession>A0A9W9B3E3</accession>
<dbReference type="SUPFAM" id="SSF103473">
    <property type="entry name" value="MFS general substrate transporter"/>
    <property type="match status" value="1"/>
</dbReference>
<dbReference type="InterPro" id="IPR005828">
    <property type="entry name" value="MFS_sugar_transport-like"/>
</dbReference>
<dbReference type="AlphaFoldDB" id="A0A9W9B3E3"/>
<feature type="transmembrane region" description="Helical" evidence="6">
    <location>
        <begin position="327"/>
        <end position="349"/>
    </location>
</feature>
<proteinExistence type="inferred from homology"/>
<dbReference type="Gene3D" id="1.20.1250.20">
    <property type="entry name" value="MFS general substrate transporter like domains"/>
    <property type="match status" value="1"/>
</dbReference>
<feature type="transmembrane region" description="Helical" evidence="6">
    <location>
        <begin position="157"/>
        <end position="183"/>
    </location>
</feature>
<dbReference type="InterPro" id="IPR050360">
    <property type="entry name" value="MFS_Sugar_Transporters"/>
</dbReference>
<dbReference type="GO" id="GO:0016020">
    <property type="term" value="C:membrane"/>
    <property type="evidence" value="ECO:0007669"/>
    <property type="project" value="UniProtKB-SubCell"/>
</dbReference>
<evidence type="ECO:0000256" key="1">
    <source>
        <dbReference type="ARBA" id="ARBA00004141"/>
    </source>
</evidence>
<dbReference type="EMBL" id="JAOPEN010000007">
    <property type="protein sequence ID" value="KAJ4854687.1"/>
    <property type="molecule type" value="Genomic_DNA"/>
</dbReference>
<evidence type="ECO:0000256" key="6">
    <source>
        <dbReference type="SAM" id="Phobius"/>
    </source>
</evidence>
<comment type="similarity">
    <text evidence="2">Belongs to the major facilitator superfamily. Sugar transporter (TC 2.A.1.1) family.</text>
</comment>
<evidence type="ECO:0000256" key="2">
    <source>
        <dbReference type="ARBA" id="ARBA00010992"/>
    </source>
</evidence>
<dbReference type="Proteomes" id="UP001140511">
    <property type="component" value="Unassembled WGS sequence"/>
</dbReference>
<feature type="transmembrane region" description="Helical" evidence="6">
    <location>
        <begin position="424"/>
        <end position="441"/>
    </location>
</feature>
<comment type="caution">
    <text evidence="8">The sequence shown here is derived from an EMBL/GenBank/DDBJ whole genome shotgun (WGS) entry which is preliminary data.</text>
</comment>
<feature type="transmembrane region" description="Helical" evidence="6">
    <location>
        <begin position="384"/>
        <end position="403"/>
    </location>
</feature>
<feature type="transmembrane region" description="Helical" evidence="6">
    <location>
        <begin position="203"/>
        <end position="220"/>
    </location>
</feature>
<name>A0A9W9B3E3_9HYPO</name>
<keyword evidence="5 6" id="KW-0472">Membrane</keyword>
<keyword evidence="8" id="KW-0762">Sugar transport</keyword>
<evidence type="ECO:0000259" key="7">
    <source>
        <dbReference type="PROSITE" id="PS50850"/>
    </source>
</evidence>
<dbReference type="GO" id="GO:0005351">
    <property type="term" value="F:carbohydrate:proton symporter activity"/>
    <property type="evidence" value="ECO:0007669"/>
    <property type="project" value="TreeGrafter"/>
</dbReference>
<dbReference type="RefSeq" id="XP_056023745.1">
    <property type="nucleotide sequence ID" value="XM_056177455.1"/>
</dbReference>
<protein>
    <submittedName>
        <fullName evidence="8">Sugar transporter domain-containing protein</fullName>
    </submittedName>
</protein>
<keyword evidence="4 6" id="KW-1133">Transmembrane helix</keyword>
<evidence type="ECO:0000256" key="3">
    <source>
        <dbReference type="ARBA" id="ARBA00022692"/>
    </source>
</evidence>
<dbReference type="Pfam" id="PF00083">
    <property type="entry name" value="Sugar_tr"/>
    <property type="match status" value="2"/>
</dbReference>
<evidence type="ECO:0000256" key="4">
    <source>
        <dbReference type="ARBA" id="ARBA00022989"/>
    </source>
</evidence>
<keyword evidence="9" id="KW-1185">Reference proteome</keyword>
<keyword evidence="8" id="KW-0813">Transport</keyword>
<dbReference type="GeneID" id="80872143"/>
<feature type="transmembrane region" description="Helical" evidence="6">
    <location>
        <begin position="453"/>
        <end position="472"/>
    </location>
</feature>
<sequence length="520" mass="57173">MDSPKAMNQHDIVHDVIHDEDPDPIKVTTQSCMTESRMQAALLRENPRVFRKSFLKLYGCIFVGYLCSATNGFDSNTFGGLSAIPQFTKYFGIDTHNQGLVAALYVIGNIAGSFFAGPCSDTYGRRVGMAIGSAICVVGAILQTAGTNLSMLMGGRFILGMGAVLVQTAGPTCFFLGTIVSTWLEFGLNHAKTTLSYPWRLPLAIQGLPSVIILCAIWFIPESPRWYVGQGRVAEAKNILIKYHGDGDPDALVANLELQEMIEVIELDGSDKRWWDFRSLFNTRAARYRTFLVTCIAWFGELDLPPTSYYFPLMVKTVGITNVNTQLLLNAIQTPVMAAAALCGLSVVHKFGRRKLLMFSSAGMSVSIAIITACTALQAGRPAVGGTGIAFLYIFLIVFAFAWTPMQSLYPVEVLSFNSRAKGMAYLAFMNNAVKVMNTYVPPIAIANAGWKYYLLYVFWDAFGVVVIYLFFVETRGWSLEEIEDLFQAKNPVKASLEKKNISVAHDGTITHVQDDGSDA</sequence>
<feature type="transmembrane region" description="Helical" evidence="6">
    <location>
        <begin position="99"/>
        <end position="117"/>
    </location>
</feature>
<feature type="transmembrane region" description="Helical" evidence="6">
    <location>
        <begin position="356"/>
        <end position="378"/>
    </location>
</feature>
<evidence type="ECO:0000256" key="5">
    <source>
        <dbReference type="ARBA" id="ARBA00023136"/>
    </source>
</evidence>
<evidence type="ECO:0000313" key="8">
    <source>
        <dbReference type="EMBL" id="KAJ4854687.1"/>
    </source>
</evidence>
<reference evidence="8" key="1">
    <citation type="submission" date="2022-09" db="EMBL/GenBank/DDBJ databases">
        <title>Chromosome-level assembly of Trichoderma breve T069, a fungus used in development of biopesticide product.</title>
        <authorList>
            <person name="Lin R."/>
            <person name="Liu T."/>
        </authorList>
    </citation>
    <scope>NUCLEOTIDE SEQUENCE</scope>
    <source>
        <strain evidence="8">T069</strain>
    </source>
</reference>
<gene>
    <name evidence="8" type="ORF">T069G_10245</name>
</gene>
<dbReference type="PANTHER" id="PTHR48022:SF79">
    <property type="entry name" value="LACTOSE PERMEASE, PUTATIVE (AFU_ORTHOLOGUE AFUA_6G01860)-RELATED"/>
    <property type="match status" value="1"/>
</dbReference>
<feature type="transmembrane region" description="Helical" evidence="6">
    <location>
        <begin position="288"/>
        <end position="307"/>
    </location>
</feature>
<dbReference type="PANTHER" id="PTHR48022">
    <property type="entry name" value="PLASTIDIC GLUCOSE TRANSPORTER 4"/>
    <property type="match status" value="1"/>
</dbReference>
<keyword evidence="3 6" id="KW-0812">Transmembrane</keyword>
<organism evidence="8 9">
    <name type="scientific">Trichoderma breve</name>
    <dbReference type="NCBI Taxonomy" id="2034170"/>
    <lineage>
        <taxon>Eukaryota</taxon>
        <taxon>Fungi</taxon>
        <taxon>Dikarya</taxon>
        <taxon>Ascomycota</taxon>
        <taxon>Pezizomycotina</taxon>
        <taxon>Sordariomycetes</taxon>
        <taxon>Hypocreomycetidae</taxon>
        <taxon>Hypocreales</taxon>
        <taxon>Hypocreaceae</taxon>
        <taxon>Trichoderma</taxon>
    </lineage>
</organism>
<comment type="subcellular location">
    <subcellularLocation>
        <location evidence="1">Membrane</location>
        <topology evidence="1">Multi-pass membrane protein</topology>
    </subcellularLocation>
</comment>
<dbReference type="InterPro" id="IPR036259">
    <property type="entry name" value="MFS_trans_sf"/>
</dbReference>
<evidence type="ECO:0000313" key="9">
    <source>
        <dbReference type="Proteomes" id="UP001140511"/>
    </source>
</evidence>
<dbReference type="InterPro" id="IPR020846">
    <property type="entry name" value="MFS_dom"/>
</dbReference>
<dbReference type="PROSITE" id="PS50850">
    <property type="entry name" value="MFS"/>
    <property type="match status" value="1"/>
</dbReference>
<feature type="domain" description="Major facilitator superfamily (MFS) profile" evidence="7">
    <location>
        <begin position="60"/>
        <end position="476"/>
    </location>
</feature>
<feature type="transmembrane region" description="Helical" evidence="6">
    <location>
        <begin position="123"/>
        <end position="145"/>
    </location>
</feature>